<dbReference type="STRING" id="1137138.A0A067P1B8"/>
<dbReference type="PRINTS" id="PR00105">
    <property type="entry name" value="C5METTRFRASE"/>
</dbReference>
<evidence type="ECO:0000259" key="14">
    <source>
        <dbReference type="PROSITE" id="PS51038"/>
    </source>
</evidence>
<dbReference type="EC" id="2.1.1.37" evidence="8"/>
<keyword evidence="7 8" id="KW-0539">Nucleus</keyword>
<evidence type="ECO:0000256" key="13">
    <source>
        <dbReference type="SAM" id="MobiDB-lite"/>
    </source>
</evidence>
<evidence type="ECO:0000313" key="15">
    <source>
        <dbReference type="EMBL" id="KDQ33030.1"/>
    </source>
</evidence>
<evidence type="ECO:0000256" key="2">
    <source>
        <dbReference type="ARBA" id="ARBA00022603"/>
    </source>
</evidence>
<evidence type="ECO:0000256" key="9">
    <source>
        <dbReference type="PIRSR" id="PIRSR037404-1"/>
    </source>
</evidence>
<keyword evidence="4 8" id="KW-0949">S-adenosyl-L-methionine</keyword>
<dbReference type="GO" id="GO:0006346">
    <property type="term" value="P:DNA methylation-dependent constitutive heterochromatin formation"/>
    <property type="evidence" value="ECO:0007669"/>
    <property type="project" value="InterPro"/>
</dbReference>
<evidence type="ECO:0000256" key="6">
    <source>
        <dbReference type="ARBA" id="ARBA00023125"/>
    </source>
</evidence>
<evidence type="ECO:0000256" key="8">
    <source>
        <dbReference type="PIRNR" id="PIRNR037404"/>
    </source>
</evidence>
<dbReference type="Gene3D" id="3.40.50.150">
    <property type="entry name" value="Vaccinia Virus protein VP39"/>
    <property type="match status" value="1"/>
</dbReference>
<dbReference type="InParanoid" id="A0A067P1B8"/>
<evidence type="ECO:0000256" key="4">
    <source>
        <dbReference type="ARBA" id="ARBA00022691"/>
    </source>
</evidence>
<dbReference type="InterPro" id="IPR001525">
    <property type="entry name" value="C5_MeTfrase"/>
</dbReference>
<keyword evidence="2 8" id="KW-0489">Methyltransferase</keyword>
<dbReference type="PROSITE" id="PS51038">
    <property type="entry name" value="BAH"/>
    <property type="match status" value="1"/>
</dbReference>
<dbReference type="PANTHER" id="PTHR10629:SF52">
    <property type="entry name" value="DNA (CYTOSINE-5)-METHYLTRANSFERASE 1"/>
    <property type="match status" value="1"/>
</dbReference>
<dbReference type="InterPro" id="IPR022702">
    <property type="entry name" value="Cytosine_MeTrfase1_RFD"/>
</dbReference>
<gene>
    <name evidence="15" type="ORF">PLEOSDRAFT_164694</name>
</gene>
<dbReference type="Gene3D" id="3.90.120.10">
    <property type="entry name" value="DNA Methylase, subunit A, domain 2"/>
    <property type="match status" value="1"/>
</dbReference>
<dbReference type="Pfam" id="PF00145">
    <property type="entry name" value="DNA_methylase"/>
    <property type="match status" value="1"/>
</dbReference>
<feature type="region of interest" description="Disordered" evidence="13">
    <location>
        <begin position="72"/>
        <end position="119"/>
    </location>
</feature>
<dbReference type="SMART" id="SM00439">
    <property type="entry name" value="BAH"/>
    <property type="match status" value="2"/>
</dbReference>
<feature type="region of interest" description="Disordered" evidence="13">
    <location>
        <begin position="139"/>
        <end position="192"/>
    </location>
</feature>
<evidence type="ECO:0000256" key="10">
    <source>
        <dbReference type="PROSITE-ProRule" id="PRU01016"/>
    </source>
</evidence>
<feature type="active site" evidence="9 10">
    <location>
        <position position="965"/>
    </location>
</feature>
<keyword evidence="6 8" id="KW-0238">DNA-binding</keyword>
<dbReference type="HOGENOM" id="CLU_008262_0_0_1"/>
<dbReference type="Gene3D" id="2.30.30.490">
    <property type="match status" value="2"/>
</dbReference>
<feature type="compositionally biased region" description="Acidic residues" evidence="13">
    <location>
        <begin position="182"/>
        <end position="192"/>
    </location>
</feature>
<organism evidence="15 16">
    <name type="scientific">Pleurotus ostreatus (strain PC15)</name>
    <name type="common">Oyster mushroom</name>
    <dbReference type="NCBI Taxonomy" id="1137138"/>
    <lineage>
        <taxon>Eukaryota</taxon>
        <taxon>Fungi</taxon>
        <taxon>Dikarya</taxon>
        <taxon>Basidiomycota</taxon>
        <taxon>Agaricomycotina</taxon>
        <taxon>Agaricomycetes</taxon>
        <taxon>Agaricomycetidae</taxon>
        <taxon>Agaricales</taxon>
        <taxon>Pleurotineae</taxon>
        <taxon>Pleurotaceae</taxon>
        <taxon>Pleurotus</taxon>
    </lineage>
</organism>
<dbReference type="OrthoDB" id="5376140at2759"/>
<dbReference type="GO" id="GO:0032259">
    <property type="term" value="P:methylation"/>
    <property type="evidence" value="ECO:0007669"/>
    <property type="project" value="UniProtKB-KW"/>
</dbReference>
<protein>
    <recommendedName>
        <fullName evidence="8">DNA (cytosine-5)-methyltransferase</fullName>
        <ecNumber evidence="8">2.1.1.37</ecNumber>
    </recommendedName>
</protein>
<evidence type="ECO:0000256" key="3">
    <source>
        <dbReference type="ARBA" id="ARBA00022679"/>
    </source>
</evidence>
<dbReference type="VEuPathDB" id="FungiDB:PLEOSDRAFT_164694"/>
<dbReference type="PIRSF" id="PIRSF037404">
    <property type="entry name" value="DNMT1"/>
    <property type="match status" value="1"/>
</dbReference>
<dbReference type="InterPro" id="IPR029063">
    <property type="entry name" value="SAM-dependent_MTases_sf"/>
</dbReference>
<evidence type="ECO:0000256" key="5">
    <source>
        <dbReference type="ARBA" id="ARBA00022737"/>
    </source>
</evidence>
<feature type="domain" description="BAH" evidence="14">
    <location>
        <begin position="530"/>
        <end position="668"/>
    </location>
</feature>
<comment type="similarity">
    <text evidence="8 10 11">Belongs to the class I-like SAM-binding methyltransferase superfamily. C5-methyltransferase family.</text>
</comment>
<dbReference type="InterPro" id="IPR043151">
    <property type="entry name" value="BAH_sf"/>
</dbReference>
<dbReference type="InterPro" id="IPR001025">
    <property type="entry name" value="BAH_dom"/>
</dbReference>
<reference evidence="16" key="1">
    <citation type="journal article" date="2014" name="Proc. Natl. Acad. Sci. U.S.A.">
        <title>Extensive sampling of basidiomycete genomes demonstrates inadequacy of the white-rot/brown-rot paradigm for wood decay fungi.</title>
        <authorList>
            <person name="Riley R."/>
            <person name="Salamov A.A."/>
            <person name="Brown D.W."/>
            <person name="Nagy L.G."/>
            <person name="Floudas D."/>
            <person name="Held B.W."/>
            <person name="Levasseur A."/>
            <person name="Lombard V."/>
            <person name="Morin E."/>
            <person name="Otillar R."/>
            <person name="Lindquist E.A."/>
            <person name="Sun H."/>
            <person name="LaButti K.M."/>
            <person name="Schmutz J."/>
            <person name="Jabbour D."/>
            <person name="Luo H."/>
            <person name="Baker S.E."/>
            <person name="Pisabarro A.G."/>
            <person name="Walton J.D."/>
            <person name="Blanchette R.A."/>
            <person name="Henrissat B."/>
            <person name="Martin F."/>
            <person name="Cullen D."/>
            <person name="Hibbett D.S."/>
            <person name="Grigoriev I.V."/>
        </authorList>
    </citation>
    <scope>NUCLEOTIDE SEQUENCE [LARGE SCALE GENOMIC DNA]</scope>
    <source>
        <strain evidence="16">PC15</strain>
    </source>
</reference>
<comment type="subcellular location">
    <subcellularLocation>
        <location evidence="1 8">Nucleus</location>
    </subcellularLocation>
</comment>
<proteinExistence type="inferred from homology"/>
<dbReference type="Proteomes" id="UP000027073">
    <property type="component" value="Unassembled WGS sequence"/>
</dbReference>
<dbReference type="GO" id="GO:0003677">
    <property type="term" value="F:DNA binding"/>
    <property type="evidence" value="ECO:0007669"/>
    <property type="project" value="UniProtKB-KW"/>
</dbReference>
<sequence>MVLFVSPRRKSYKRVLSSPDESDAGTESKRTRLSSEVTIVAFHEKTITNQVPRVSPESFNQPNPFEAFEETIPPTDDDADLPLQDQTSGTLSRVRRRRGLVLPETSNSDVDEDERSTKRARLDLVTDSTPSEKYNALQASPTVSEFEASGSRHTRTSRLTRKDTSKGTVVDEDDALRIEGETPPDEYDSGSDDDIPIRVLTNFCIYEGSHPGELVFPDPLLAEPFPEGIFRASGNVRAYVEPDSDEEEDESCAAAMTTVGPMVRLSSILEFNFHDYKNRAFNRQLYIRTQFAWYILEEPSPAYLPLYTNFFRNHEILHLILKQCLSDWTYTRKDLGVLLRELEPWPYVAAFGGPLQVSDLQSESFLAYCSNVLESVISSLPRKDSRKWKGIPLIRELLEGYLSSDEESSISFSTIPCLEDEDNSVDIKPKFKGKGLDTKKHSNKEMEVLKHRNPTVVTPIVGRISGNVYNGHQLVVAGELDSNEDDHPKNVTFASETPTHKFDPESIEWGNIVHEEDGTTYFESAILDGVEYTIGETVIVNPGSDKNRVRANNHESDPAQSTNIYGSSYWFCRLCYFFEDPEGNKWFHGQWFVHGCKTMLQETAHSQSLFMINECDNNPLSSIFKRCTVKMLVPDEEEVPEVYDEPDSTSFYCGLIWDEEATDFTDLPRLTDVEAALEGLLPHKGCYSCAIKRQQDVFKEIRRIPGGYSYLGLRCHVHDYVYIVPRSHTSLLRIGQIVSIKGIPAEPKVVVRMFQRFDEVSWVGTDGGDMEPLSGLVKDERCLVRSQVMKTFHPHEIDGTCFVQYITDRDEIEEWVKHDDHFYFSSECNGQTLLPVPANSSHSCTACVNDRMDVISKAGLVRLRNQALCGLELFAGAGGLGTGMDMSGWVETKYAVEFSPAAASTYSFNHPSTQVYCQDVNLLLKYIIERDSGENPEYLPSEIGGLCTSLPKRGEVDFIFGGAPCQAFSGINHSRRADDIRSTLVCNMLSWVEHYQPSYFLLENVPGLLSFPLLAEQGENGRLLGGIVMGVVKFVQRTLIALGYQVRHKVLEAGQYGAPQGRQRVIFWGARRGIIIPDFPVPTHCYPKPAKFYKQPIGCPLRPATRSKDPDVCHSFAPMRAITVNDAIGDLPPFDWKNPHNAIPESAEDRQEAKHRISVLKIPSFSAVKGQPSWPGYVDPIEYPYLPMNRFQKWVRLPRGVTAVTDAHLDKVSLHYTATFTSILVERTVNIPLKPLADHHTKGLPPELKLNGTRTKQHHAFFGRLDGNGHFRTAMTQMSPNIKDTYPLHPSQKRILTVRECARVQGFPDYYQMRSMNNTTSKIVNDQHRQIGNAVPLPLALALGNALGQAIVKTQLQKDREGSPVI</sequence>
<evidence type="ECO:0000256" key="12">
    <source>
        <dbReference type="RuleBase" id="RU000417"/>
    </source>
</evidence>
<dbReference type="NCBIfam" id="TIGR00675">
    <property type="entry name" value="dcm"/>
    <property type="match status" value="1"/>
</dbReference>
<dbReference type="GO" id="GO:0003886">
    <property type="term" value="F:DNA (cytosine-5-)-methyltransferase activity"/>
    <property type="evidence" value="ECO:0007669"/>
    <property type="project" value="UniProtKB-UniRule"/>
</dbReference>
<dbReference type="SUPFAM" id="SSF53335">
    <property type="entry name" value="S-adenosyl-L-methionine-dependent methyltransferases"/>
    <property type="match status" value="1"/>
</dbReference>
<dbReference type="PROSITE" id="PS00094">
    <property type="entry name" value="C5_MTASE_1"/>
    <property type="match status" value="1"/>
</dbReference>
<dbReference type="EMBL" id="KL198004">
    <property type="protein sequence ID" value="KDQ33030.1"/>
    <property type="molecule type" value="Genomic_DNA"/>
</dbReference>
<feature type="region of interest" description="Disordered" evidence="13">
    <location>
        <begin position="1"/>
        <end position="32"/>
    </location>
</feature>
<evidence type="ECO:0000256" key="1">
    <source>
        <dbReference type="ARBA" id="ARBA00004123"/>
    </source>
</evidence>
<accession>A0A067P1B8</accession>
<dbReference type="Pfam" id="PF01426">
    <property type="entry name" value="BAH"/>
    <property type="match status" value="1"/>
</dbReference>
<keyword evidence="5" id="KW-0677">Repeat</keyword>
<dbReference type="GO" id="GO:0003682">
    <property type="term" value="F:chromatin binding"/>
    <property type="evidence" value="ECO:0007669"/>
    <property type="project" value="UniProtKB-UniRule"/>
</dbReference>
<dbReference type="InterPro" id="IPR050390">
    <property type="entry name" value="C5-Methyltransferase"/>
</dbReference>
<evidence type="ECO:0000313" key="16">
    <source>
        <dbReference type="Proteomes" id="UP000027073"/>
    </source>
</evidence>
<dbReference type="PROSITE" id="PS51679">
    <property type="entry name" value="SAM_MT_C5"/>
    <property type="match status" value="1"/>
</dbReference>
<evidence type="ECO:0000256" key="11">
    <source>
        <dbReference type="RuleBase" id="RU000416"/>
    </source>
</evidence>
<dbReference type="GO" id="GO:0044027">
    <property type="term" value="P:negative regulation of gene expression via chromosomal CpG island methylation"/>
    <property type="evidence" value="ECO:0007669"/>
    <property type="project" value="TreeGrafter"/>
</dbReference>
<dbReference type="PANTHER" id="PTHR10629">
    <property type="entry name" value="CYTOSINE-SPECIFIC METHYLTRANSFERASE"/>
    <property type="match status" value="1"/>
</dbReference>
<comment type="catalytic activity">
    <reaction evidence="8 12">
        <text>a 2'-deoxycytidine in DNA + S-adenosyl-L-methionine = a 5-methyl-2'-deoxycytidine in DNA + S-adenosyl-L-homocysteine + H(+)</text>
        <dbReference type="Rhea" id="RHEA:13681"/>
        <dbReference type="Rhea" id="RHEA-COMP:11369"/>
        <dbReference type="Rhea" id="RHEA-COMP:11370"/>
        <dbReference type="ChEBI" id="CHEBI:15378"/>
        <dbReference type="ChEBI" id="CHEBI:57856"/>
        <dbReference type="ChEBI" id="CHEBI:59789"/>
        <dbReference type="ChEBI" id="CHEBI:85452"/>
        <dbReference type="ChEBI" id="CHEBI:85454"/>
        <dbReference type="EC" id="2.1.1.37"/>
    </reaction>
</comment>
<dbReference type="InterPro" id="IPR018117">
    <property type="entry name" value="C5_DNA_meth_AS"/>
</dbReference>
<keyword evidence="3 8" id="KW-0808">Transferase</keyword>
<dbReference type="GO" id="GO:0005634">
    <property type="term" value="C:nucleus"/>
    <property type="evidence" value="ECO:0007669"/>
    <property type="project" value="UniProtKB-SubCell"/>
</dbReference>
<name>A0A067P1B8_PLEO1</name>
<evidence type="ECO:0000256" key="7">
    <source>
        <dbReference type="ARBA" id="ARBA00023242"/>
    </source>
</evidence>
<dbReference type="Pfam" id="PF12047">
    <property type="entry name" value="DNMT1-RFD"/>
    <property type="match status" value="1"/>
</dbReference>